<evidence type="ECO:0000256" key="5">
    <source>
        <dbReference type="PROSITE-ProRule" id="PRU00042"/>
    </source>
</evidence>
<evidence type="ECO:0000256" key="2">
    <source>
        <dbReference type="ARBA" id="ARBA00022737"/>
    </source>
</evidence>
<dbReference type="PANTHER" id="PTHR14003">
    <property type="entry name" value="TRANSCRIPTIONAL REPRESSOR PROTEIN YY"/>
    <property type="match status" value="1"/>
</dbReference>
<sequence length="88" mass="10460">MLTHTGERAFKCKHDGCNKAFSLEANLKSHIKTHTGEKSYKCSYCNHAFTHPYNLRVHISRRHKLRNEKHPKTQSHIITARHQRRLMR</sequence>
<name>A0A0C2CBH0_9BILA</name>
<dbReference type="GO" id="GO:0008270">
    <property type="term" value="F:zinc ion binding"/>
    <property type="evidence" value="ECO:0007669"/>
    <property type="project" value="UniProtKB-KW"/>
</dbReference>
<evidence type="ECO:0000256" key="6">
    <source>
        <dbReference type="SAM" id="MobiDB-lite"/>
    </source>
</evidence>
<gene>
    <name evidence="8" type="ORF">ANCDUO_22748</name>
</gene>
<dbReference type="OrthoDB" id="5862433at2759"/>
<proteinExistence type="predicted"/>
<keyword evidence="1" id="KW-0479">Metal-binding</keyword>
<dbReference type="PANTHER" id="PTHR14003:SF19">
    <property type="entry name" value="YY2 TRANSCRIPTION FACTOR"/>
    <property type="match status" value="1"/>
</dbReference>
<dbReference type="GO" id="GO:0031519">
    <property type="term" value="C:PcG protein complex"/>
    <property type="evidence" value="ECO:0007669"/>
    <property type="project" value="TreeGrafter"/>
</dbReference>
<dbReference type="GO" id="GO:0005667">
    <property type="term" value="C:transcription regulator complex"/>
    <property type="evidence" value="ECO:0007669"/>
    <property type="project" value="TreeGrafter"/>
</dbReference>
<dbReference type="InterPro" id="IPR036236">
    <property type="entry name" value="Znf_C2H2_sf"/>
</dbReference>
<evidence type="ECO:0000256" key="3">
    <source>
        <dbReference type="ARBA" id="ARBA00022771"/>
    </source>
</evidence>
<keyword evidence="3 5" id="KW-0863">Zinc-finger</keyword>
<dbReference type="Gene3D" id="3.30.160.60">
    <property type="entry name" value="Classic Zinc Finger"/>
    <property type="match status" value="2"/>
</dbReference>
<feature type="domain" description="C2H2-type" evidence="7">
    <location>
        <begin position="40"/>
        <end position="68"/>
    </location>
</feature>
<dbReference type="GO" id="GO:0000785">
    <property type="term" value="C:chromatin"/>
    <property type="evidence" value="ECO:0007669"/>
    <property type="project" value="TreeGrafter"/>
</dbReference>
<dbReference type="SUPFAM" id="SSF57667">
    <property type="entry name" value="beta-beta-alpha zinc fingers"/>
    <property type="match status" value="1"/>
</dbReference>
<dbReference type="FunFam" id="3.30.160.60:FF:000264">
    <property type="entry name" value="Zinc finger protein 236"/>
    <property type="match status" value="1"/>
</dbReference>
<dbReference type="GO" id="GO:0000981">
    <property type="term" value="F:DNA-binding transcription factor activity, RNA polymerase II-specific"/>
    <property type="evidence" value="ECO:0007669"/>
    <property type="project" value="TreeGrafter"/>
</dbReference>
<dbReference type="AlphaFoldDB" id="A0A0C2CBH0"/>
<dbReference type="SMART" id="SM00355">
    <property type="entry name" value="ZnF_C2H2"/>
    <property type="match status" value="2"/>
</dbReference>
<dbReference type="PROSITE" id="PS50157">
    <property type="entry name" value="ZINC_FINGER_C2H2_2"/>
    <property type="match status" value="2"/>
</dbReference>
<evidence type="ECO:0000259" key="7">
    <source>
        <dbReference type="PROSITE" id="PS50157"/>
    </source>
</evidence>
<evidence type="ECO:0000313" key="9">
    <source>
        <dbReference type="Proteomes" id="UP000054047"/>
    </source>
</evidence>
<evidence type="ECO:0000256" key="4">
    <source>
        <dbReference type="ARBA" id="ARBA00022833"/>
    </source>
</evidence>
<keyword evidence="9" id="KW-1185">Reference proteome</keyword>
<evidence type="ECO:0000313" key="8">
    <source>
        <dbReference type="EMBL" id="KIH47197.1"/>
    </source>
</evidence>
<feature type="region of interest" description="Disordered" evidence="6">
    <location>
        <begin position="67"/>
        <end position="88"/>
    </location>
</feature>
<protein>
    <submittedName>
        <fullName evidence="8">Zinc finger, C2H2 type</fullName>
    </submittedName>
</protein>
<reference evidence="8 9" key="1">
    <citation type="submission" date="2013-12" db="EMBL/GenBank/DDBJ databases">
        <title>Draft genome of the parsitic nematode Ancylostoma duodenale.</title>
        <authorList>
            <person name="Mitreva M."/>
        </authorList>
    </citation>
    <scope>NUCLEOTIDE SEQUENCE [LARGE SCALE GENOMIC DNA]</scope>
    <source>
        <strain evidence="8 9">Zhejiang</strain>
    </source>
</reference>
<dbReference type="InterPro" id="IPR013087">
    <property type="entry name" value="Znf_C2H2_type"/>
</dbReference>
<dbReference type="Proteomes" id="UP000054047">
    <property type="component" value="Unassembled WGS sequence"/>
</dbReference>
<evidence type="ECO:0000256" key="1">
    <source>
        <dbReference type="ARBA" id="ARBA00022723"/>
    </source>
</evidence>
<organism evidence="8 9">
    <name type="scientific">Ancylostoma duodenale</name>
    <dbReference type="NCBI Taxonomy" id="51022"/>
    <lineage>
        <taxon>Eukaryota</taxon>
        <taxon>Metazoa</taxon>
        <taxon>Ecdysozoa</taxon>
        <taxon>Nematoda</taxon>
        <taxon>Chromadorea</taxon>
        <taxon>Rhabditida</taxon>
        <taxon>Rhabditina</taxon>
        <taxon>Rhabditomorpha</taxon>
        <taxon>Strongyloidea</taxon>
        <taxon>Ancylostomatidae</taxon>
        <taxon>Ancylostomatinae</taxon>
        <taxon>Ancylostoma</taxon>
    </lineage>
</organism>
<keyword evidence="2" id="KW-0677">Repeat</keyword>
<keyword evidence="4" id="KW-0862">Zinc</keyword>
<dbReference type="GO" id="GO:0000978">
    <property type="term" value="F:RNA polymerase II cis-regulatory region sequence-specific DNA binding"/>
    <property type="evidence" value="ECO:0007669"/>
    <property type="project" value="TreeGrafter"/>
</dbReference>
<dbReference type="PROSITE" id="PS00028">
    <property type="entry name" value="ZINC_FINGER_C2H2_1"/>
    <property type="match status" value="2"/>
</dbReference>
<dbReference type="FunFam" id="3.30.160.60:FF:000125">
    <property type="entry name" value="Putative zinc finger protein 143"/>
    <property type="match status" value="1"/>
</dbReference>
<feature type="domain" description="C2H2-type" evidence="7">
    <location>
        <begin position="10"/>
        <end position="39"/>
    </location>
</feature>
<accession>A0A0C2CBH0</accession>
<dbReference type="Pfam" id="PF00096">
    <property type="entry name" value="zf-C2H2"/>
    <property type="match status" value="2"/>
</dbReference>
<dbReference type="EMBL" id="KN768028">
    <property type="protein sequence ID" value="KIH47197.1"/>
    <property type="molecule type" value="Genomic_DNA"/>
</dbReference>